<dbReference type="Proteomes" id="UP000024376">
    <property type="component" value="Unassembled WGS sequence"/>
</dbReference>
<dbReference type="AlphaFoldDB" id="A0A024SD38"/>
<dbReference type="KEGG" id="trr:M419DRAFT_7741"/>
<gene>
    <name evidence="2" type="ORF">M419DRAFT_7741</name>
</gene>
<organism evidence="2 3">
    <name type="scientific">Hypocrea jecorina (strain ATCC 56765 / BCRC 32924 / NRRL 11460 / Rut C-30)</name>
    <name type="common">Trichoderma reesei</name>
    <dbReference type="NCBI Taxonomy" id="1344414"/>
    <lineage>
        <taxon>Eukaryota</taxon>
        <taxon>Fungi</taxon>
        <taxon>Dikarya</taxon>
        <taxon>Ascomycota</taxon>
        <taxon>Pezizomycotina</taxon>
        <taxon>Sordariomycetes</taxon>
        <taxon>Hypocreomycetidae</taxon>
        <taxon>Hypocreales</taxon>
        <taxon>Hypocreaceae</taxon>
        <taxon>Trichoderma</taxon>
    </lineage>
</organism>
<accession>A0A024SD38</accession>
<protein>
    <submittedName>
        <fullName evidence="2">Uncharacterized protein</fullName>
    </submittedName>
</protein>
<proteinExistence type="predicted"/>
<dbReference type="HOGENOM" id="CLU_3070378_0_0_1"/>
<feature type="region of interest" description="Disordered" evidence="1">
    <location>
        <begin position="1"/>
        <end position="28"/>
    </location>
</feature>
<sequence>MKMKRRESANETAEIGDMSKLGPRRSSLSVCLGEPSTLRELTVTTTVPALVHE</sequence>
<evidence type="ECO:0000256" key="1">
    <source>
        <dbReference type="SAM" id="MobiDB-lite"/>
    </source>
</evidence>
<name>A0A024SD38_HYPJR</name>
<reference evidence="3" key="1">
    <citation type="journal article" date="2013" name="Ind. Biotechnol.">
        <title>Comparative genomics analysis of Trichoderma reesei strains.</title>
        <authorList>
            <person name="Koike H."/>
            <person name="Aerts A."/>
            <person name="LaButti K."/>
            <person name="Grigoriev I.V."/>
            <person name="Baker S.E."/>
        </authorList>
    </citation>
    <scope>NUCLEOTIDE SEQUENCE [LARGE SCALE GENOMIC DNA]</scope>
    <source>
        <strain evidence="3">ATCC 56765 / BCRC 32924 / NRRL 11460 / Rut C-30</strain>
    </source>
</reference>
<evidence type="ECO:0000313" key="2">
    <source>
        <dbReference type="EMBL" id="ETS02973.1"/>
    </source>
</evidence>
<evidence type="ECO:0000313" key="3">
    <source>
        <dbReference type="Proteomes" id="UP000024376"/>
    </source>
</evidence>
<dbReference type="EMBL" id="KI911144">
    <property type="protein sequence ID" value="ETS02973.1"/>
    <property type="molecule type" value="Genomic_DNA"/>
</dbReference>